<accession>A0A8J2WX38</accession>
<proteinExistence type="predicted"/>
<feature type="region of interest" description="Disordered" evidence="1">
    <location>
        <begin position="162"/>
        <end position="234"/>
    </location>
</feature>
<sequence>MTYLLAPNSCSGLLNIACVSPQHPASSAVTRSASRTPVSDVGWSSGRWPSDSVMDRNDSWNCAAGDVRSQSRNSSPHRQGVSTTNWPAFVPFWPTWSKRTPARRNWSAVSATELHRKTRAAADEESGWTRQSTPPLRMTPGGVLFGWATLLFTSKNASAASSFDEETTTSLSKPLLVRDASRRASRSTAGVSPNSACRASQDDASAKGAGELPSGPLATRAPNRGAFRNRRSSESQLTSLSSTLTLSAAATARQPCATRSSGEVARPSFESVSEAALTARTESVNTVKRSMVRVFRVQVL</sequence>
<dbReference type="Proteomes" id="UP000789595">
    <property type="component" value="Unassembled WGS sequence"/>
</dbReference>
<keyword evidence="3" id="KW-1185">Reference proteome</keyword>
<evidence type="ECO:0000313" key="2">
    <source>
        <dbReference type="EMBL" id="CAH0364976.1"/>
    </source>
</evidence>
<evidence type="ECO:0000313" key="3">
    <source>
        <dbReference type="Proteomes" id="UP000789595"/>
    </source>
</evidence>
<gene>
    <name evidence="2" type="ORF">PECAL_1P13730</name>
</gene>
<comment type="caution">
    <text evidence="2">The sequence shown here is derived from an EMBL/GenBank/DDBJ whole genome shotgun (WGS) entry which is preliminary data.</text>
</comment>
<evidence type="ECO:0000256" key="1">
    <source>
        <dbReference type="SAM" id="MobiDB-lite"/>
    </source>
</evidence>
<feature type="region of interest" description="Disordered" evidence="1">
    <location>
        <begin position="117"/>
        <end position="139"/>
    </location>
</feature>
<dbReference type="AlphaFoldDB" id="A0A8J2WX38"/>
<protein>
    <submittedName>
        <fullName evidence="2">Uncharacterized protein</fullName>
    </submittedName>
</protein>
<name>A0A8J2WX38_9STRA</name>
<dbReference type="EMBL" id="CAKKNE010000001">
    <property type="protein sequence ID" value="CAH0364976.1"/>
    <property type="molecule type" value="Genomic_DNA"/>
</dbReference>
<feature type="compositionally biased region" description="Low complexity" evidence="1">
    <location>
        <begin position="25"/>
        <end position="36"/>
    </location>
</feature>
<feature type="region of interest" description="Disordered" evidence="1">
    <location>
        <begin position="25"/>
        <end position="47"/>
    </location>
</feature>
<organism evidence="2 3">
    <name type="scientific">Pelagomonas calceolata</name>
    <dbReference type="NCBI Taxonomy" id="35677"/>
    <lineage>
        <taxon>Eukaryota</taxon>
        <taxon>Sar</taxon>
        <taxon>Stramenopiles</taxon>
        <taxon>Ochrophyta</taxon>
        <taxon>Pelagophyceae</taxon>
        <taxon>Pelagomonadales</taxon>
        <taxon>Pelagomonadaceae</taxon>
        <taxon>Pelagomonas</taxon>
    </lineage>
</organism>
<reference evidence="2" key="1">
    <citation type="submission" date="2021-11" db="EMBL/GenBank/DDBJ databases">
        <authorList>
            <consortium name="Genoscope - CEA"/>
            <person name="William W."/>
        </authorList>
    </citation>
    <scope>NUCLEOTIDE SEQUENCE</scope>
</reference>